<reference evidence="2 3" key="1">
    <citation type="submission" date="2021-03" db="EMBL/GenBank/DDBJ databases">
        <title>Sequencing the genomes of 1000 actinobacteria strains.</title>
        <authorList>
            <person name="Klenk H.-P."/>
        </authorList>
    </citation>
    <scope>NUCLEOTIDE SEQUENCE [LARGE SCALE GENOMIC DNA]</scope>
    <source>
        <strain evidence="2 3">DSM 44580</strain>
    </source>
</reference>
<dbReference type="InterPro" id="IPR016181">
    <property type="entry name" value="Acyl_CoA_acyltransferase"/>
</dbReference>
<dbReference type="RefSeq" id="WP_209707091.1">
    <property type="nucleotide sequence ID" value="NZ_JAGIOO010000001.1"/>
</dbReference>
<dbReference type="Pfam" id="PF13480">
    <property type="entry name" value="Acetyltransf_6"/>
    <property type="match status" value="1"/>
</dbReference>
<name>A0ABS5ADU1_9PSEU</name>
<dbReference type="EMBL" id="JAGIOO010000001">
    <property type="protein sequence ID" value="MBP2474477.1"/>
    <property type="molecule type" value="Genomic_DNA"/>
</dbReference>
<dbReference type="InterPro" id="IPR038740">
    <property type="entry name" value="BioF2-like_GNAT_dom"/>
</dbReference>
<evidence type="ECO:0000259" key="1">
    <source>
        <dbReference type="Pfam" id="PF13480"/>
    </source>
</evidence>
<gene>
    <name evidence="2" type="ORF">JOF53_003349</name>
</gene>
<sequence length="350" mass="39265">MPTDRGGVTVRTSKKIDVDPAEWAALTYPEHPRSAAYLDLLTRMDIDGELRFFTAERDGKLIAAAYGSSLRFPLWKSISIPLFLAGSPPANLGCGFLWADKSEVDNTLPQLTEAMAAEAKSLGAKVLLMRDFWAPGPDAAFAPRFRALGYRRVAQFPDAVLDVPWSDVDGWLASLPSAARKTAKRDARRVETAGFRFEVHRGRPSPELAKAMERLWLNLFHKYRDPDQLLLPAEYFQEVPALPEGVLLLTWHGEDLVCFDMLEERGTLLESTYSGADHERIGSTPVHRFMGHRIIEHAITHGFTQIDFGLSNEEAKVKMGCTLRTAWGYSLPLTRTARLLRLDRVVFPDQ</sequence>
<comment type="caution">
    <text evidence="2">The sequence shown here is derived from an EMBL/GenBank/DDBJ whole genome shotgun (WGS) entry which is preliminary data.</text>
</comment>
<keyword evidence="3" id="KW-1185">Reference proteome</keyword>
<dbReference type="SUPFAM" id="SSF55729">
    <property type="entry name" value="Acyl-CoA N-acyltransferases (Nat)"/>
    <property type="match status" value="1"/>
</dbReference>
<evidence type="ECO:0000313" key="2">
    <source>
        <dbReference type="EMBL" id="MBP2474477.1"/>
    </source>
</evidence>
<evidence type="ECO:0000313" key="3">
    <source>
        <dbReference type="Proteomes" id="UP001519363"/>
    </source>
</evidence>
<dbReference type="Gene3D" id="3.40.630.30">
    <property type="match status" value="1"/>
</dbReference>
<accession>A0ABS5ADU1</accession>
<proteinExistence type="predicted"/>
<dbReference type="Proteomes" id="UP001519363">
    <property type="component" value="Unassembled WGS sequence"/>
</dbReference>
<feature type="domain" description="BioF2-like acetyltransferase" evidence="1">
    <location>
        <begin position="178"/>
        <end position="316"/>
    </location>
</feature>
<protein>
    <recommendedName>
        <fullName evidence="1">BioF2-like acetyltransferase domain-containing protein</fullName>
    </recommendedName>
</protein>
<organism evidence="2 3">
    <name type="scientific">Crossiella equi</name>
    <dbReference type="NCBI Taxonomy" id="130796"/>
    <lineage>
        <taxon>Bacteria</taxon>
        <taxon>Bacillati</taxon>
        <taxon>Actinomycetota</taxon>
        <taxon>Actinomycetes</taxon>
        <taxon>Pseudonocardiales</taxon>
        <taxon>Pseudonocardiaceae</taxon>
        <taxon>Crossiella</taxon>
    </lineage>
</organism>